<accession>A0ABD0KFJ7</accession>
<keyword evidence="8" id="KW-1185">Reference proteome</keyword>
<dbReference type="GO" id="GO:0046872">
    <property type="term" value="F:metal ion binding"/>
    <property type="evidence" value="ECO:0007669"/>
    <property type="project" value="UniProtKB-KW"/>
</dbReference>
<dbReference type="PANTHER" id="PTHR45953:SF1">
    <property type="entry name" value="IDURONATE 2-SULFATASE"/>
    <property type="match status" value="1"/>
</dbReference>
<keyword evidence="5" id="KW-0732">Signal</keyword>
<evidence type="ECO:0000313" key="7">
    <source>
        <dbReference type="EMBL" id="KAK7485923.1"/>
    </source>
</evidence>
<evidence type="ECO:0000256" key="2">
    <source>
        <dbReference type="ARBA" id="ARBA00008779"/>
    </source>
</evidence>
<organism evidence="7 8">
    <name type="scientific">Batillaria attramentaria</name>
    <dbReference type="NCBI Taxonomy" id="370345"/>
    <lineage>
        <taxon>Eukaryota</taxon>
        <taxon>Metazoa</taxon>
        <taxon>Spiralia</taxon>
        <taxon>Lophotrochozoa</taxon>
        <taxon>Mollusca</taxon>
        <taxon>Gastropoda</taxon>
        <taxon>Caenogastropoda</taxon>
        <taxon>Sorbeoconcha</taxon>
        <taxon>Cerithioidea</taxon>
        <taxon>Batillariidae</taxon>
        <taxon>Batillaria</taxon>
    </lineage>
</organism>
<comment type="cofactor">
    <cofactor evidence="1">
        <name>Ca(2+)</name>
        <dbReference type="ChEBI" id="CHEBI:29108"/>
    </cofactor>
</comment>
<dbReference type="Pfam" id="PF00884">
    <property type="entry name" value="Sulfatase"/>
    <property type="match status" value="1"/>
</dbReference>
<dbReference type="EMBL" id="JACVVK020000186">
    <property type="protein sequence ID" value="KAK7485923.1"/>
    <property type="molecule type" value="Genomic_DNA"/>
</dbReference>
<dbReference type="InterPro" id="IPR000917">
    <property type="entry name" value="Sulfatase_N"/>
</dbReference>
<dbReference type="InterPro" id="IPR024607">
    <property type="entry name" value="Sulfatase_CS"/>
</dbReference>
<name>A0ABD0KFJ7_9CAEN</name>
<keyword evidence="3" id="KW-0479">Metal-binding</keyword>
<dbReference type="GO" id="GO:0016787">
    <property type="term" value="F:hydrolase activity"/>
    <property type="evidence" value="ECO:0007669"/>
    <property type="project" value="UniProtKB-KW"/>
</dbReference>
<dbReference type="Gene3D" id="3.40.720.10">
    <property type="entry name" value="Alkaline Phosphatase, subunit A"/>
    <property type="match status" value="1"/>
</dbReference>
<evidence type="ECO:0000256" key="4">
    <source>
        <dbReference type="ARBA" id="ARBA00022801"/>
    </source>
</evidence>
<dbReference type="PROSITE" id="PS00149">
    <property type="entry name" value="SULFATASE_2"/>
    <property type="match status" value="1"/>
</dbReference>
<feature type="non-terminal residue" evidence="7">
    <location>
        <position position="354"/>
    </location>
</feature>
<evidence type="ECO:0000256" key="5">
    <source>
        <dbReference type="SAM" id="SignalP"/>
    </source>
</evidence>
<dbReference type="PANTHER" id="PTHR45953">
    <property type="entry name" value="IDURONATE 2-SULFATASE"/>
    <property type="match status" value="1"/>
</dbReference>
<sequence length="354" mass="40115">MSATVSAVLVLLVTEVCLLSLGFTTATKADYPNTDEKDPVTSWLSSYETTSRPNVLFLVVDDLRPKLGCYGEANMVTPNIDQLASKSVRFDRAYVQYALCGPSRSSFLTSRRPDTTHVYCFDSWRNRGGNYTTLPQHFKNNGYYTQGAGKIFHILRRSRGKSRVVVEDPFSWTGRPFYPWSQDWSKACRGPDGKPNGYVVCPVNVSQTRHKTLPDLEVADFAVDWLRAYSQNASSQPFFLAVGFYKPHMIWIYPEEYTALYPLENIQLPKVRTKPPAMPPVAWYTCTRLLRHRDIKALCYKYPYGPIPDSYALKLRQAYSAASSYADSNVGRVLHALDQYGFGNNTIISFIGDH</sequence>
<feature type="chain" id="PRO_5044820217" description="Sulfatase N-terminal domain-containing protein" evidence="5">
    <location>
        <begin position="30"/>
        <end position="354"/>
    </location>
</feature>
<keyword evidence="4" id="KW-0378">Hydrolase</keyword>
<dbReference type="SUPFAM" id="SSF53649">
    <property type="entry name" value="Alkaline phosphatase-like"/>
    <property type="match status" value="1"/>
</dbReference>
<dbReference type="AlphaFoldDB" id="A0ABD0KFJ7"/>
<gene>
    <name evidence="7" type="ORF">BaRGS_00022789</name>
</gene>
<protein>
    <recommendedName>
        <fullName evidence="6">Sulfatase N-terminal domain-containing protein</fullName>
    </recommendedName>
</protein>
<dbReference type="Proteomes" id="UP001519460">
    <property type="component" value="Unassembled WGS sequence"/>
</dbReference>
<evidence type="ECO:0000256" key="3">
    <source>
        <dbReference type="ARBA" id="ARBA00022723"/>
    </source>
</evidence>
<evidence type="ECO:0000256" key="1">
    <source>
        <dbReference type="ARBA" id="ARBA00001913"/>
    </source>
</evidence>
<dbReference type="InterPro" id="IPR017850">
    <property type="entry name" value="Alkaline_phosphatase_core_sf"/>
</dbReference>
<evidence type="ECO:0000259" key="6">
    <source>
        <dbReference type="Pfam" id="PF00884"/>
    </source>
</evidence>
<comment type="similarity">
    <text evidence="2">Belongs to the sulfatase family.</text>
</comment>
<proteinExistence type="inferred from homology"/>
<evidence type="ECO:0000313" key="8">
    <source>
        <dbReference type="Proteomes" id="UP001519460"/>
    </source>
</evidence>
<feature type="signal peptide" evidence="5">
    <location>
        <begin position="1"/>
        <end position="29"/>
    </location>
</feature>
<reference evidence="7 8" key="1">
    <citation type="journal article" date="2023" name="Sci. Data">
        <title>Genome assembly of the Korean intertidal mud-creeper Batillaria attramentaria.</title>
        <authorList>
            <person name="Patra A.K."/>
            <person name="Ho P.T."/>
            <person name="Jun S."/>
            <person name="Lee S.J."/>
            <person name="Kim Y."/>
            <person name="Won Y.J."/>
        </authorList>
    </citation>
    <scope>NUCLEOTIDE SEQUENCE [LARGE SCALE GENOMIC DNA]</scope>
    <source>
        <strain evidence="7">Wonlab-2016</strain>
    </source>
</reference>
<comment type="caution">
    <text evidence="7">The sequence shown here is derived from an EMBL/GenBank/DDBJ whole genome shotgun (WGS) entry which is preliminary data.</text>
</comment>
<feature type="domain" description="Sulfatase N-terminal" evidence="6">
    <location>
        <begin position="53"/>
        <end position="354"/>
    </location>
</feature>